<dbReference type="InterPro" id="IPR029441">
    <property type="entry name" value="Cass2"/>
</dbReference>
<keyword evidence="1" id="KW-0678">Repressor</keyword>
<dbReference type="SUPFAM" id="SSF55136">
    <property type="entry name" value="Probable bacterial effector-binding domain"/>
    <property type="match status" value="1"/>
</dbReference>
<dbReference type="RefSeq" id="WP_271714408.1">
    <property type="nucleotide sequence ID" value="NZ_AP024169.1"/>
</dbReference>
<evidence type="ECO:0000256" key="2">
    <source>
        <dbReference type="ARBA" id="ARBA00023015"/>
    </source>
</evidence>
<dbReference type="InterPro" id="IPR000551">
    <property type="entry name" value="MerR-type_HTH_dom"/>
</dbReference>
<dbReference type="KEGG" id="ahb:bsdtb5_04080"/>
<dbReference type="GO" id="GO:0003700">
    <property type="term" value="F:DNA-binding transcription factor activity"/>
    <property type="evidence" value="ECO:0007669"/>
    <property type="project" value="InterPro"/>
</dbReference>
<proteinExistence type="predicted"/>
<dbReference type="EMBL" id="AP024169">
    <property type="protein sequence ID" value="BCN29113.1"/>
    <property type="molecule type" value="Genomic_DNA"/>
</dbReference>
<dbReference type="InterPro" id="IPR047057">
    <property type="entry name" value="MerR_fam"/>
</dbReference>
<dbReference type="Pfam" id="PF14526">
    <property type="entry name" value="Cass2"/>
    <property type="match status" value="1"/>
</dbReference>
<keyword evidence="3" id="KW-0238">DNA-binding</keyword>
<evidence type="ECO:0000256" key="3">
    <source>
        <dbReference type="ARBA" id="ARBA00023125"/>
    </source>
</evidence>
<evidence type="ECO:0000256" key="4">
    <source>
        <dbReference type="ARBA" id="ARBA00023163"/>
    </source>
</evidence>
<dbReference type="PANTHER" id="PTHR30204:SF69">
    <property type="entry name" value="MERR-FAMILY TRANSCRIPTIONAL REGULATOR"/>
    <property type="match status" value="1"/>
</dbReference>
<dbReference type="Gene3D" id="1.10.1660.10">
    <property type="match status" value="1"/>
</dbReference>
<organism evidence="6 7">
    <name type="scientific">Anaeromicropila herbilytica</name>
    <dbReference type="NCBI Taxonomy" id="2785025"/>
    <lineage>
        <taxon>Bacteria</taxon>
        <taxon>Bacillati</taxon>
        <taxon>Bacillota</taxon>
        <taxon>Clostridia</taxon>
        <taxon>Lachnospirales</taxon>
        <taxon>Lachnospiraceae</taxon>
        <taxon>Anaeromicropila</taxon>
    </lineage>
</organism>
<dbReference type="InterPro" id="IPR011256">
    <property type="entry name" value="Reg_factor_effector_dom_sf"/>
</dbReference>
<dbReference type="PROSITE" id="PS50937">
    <property type="entry name" value="HTH_MERR_2"/>
    <property type="match status" value="1"/>
</dbReference>
<reference evidence="6 7" key="1">
    <citation type="submission" date="2020-11" db="EMBL/GenBank/DDBJ databases">
        <title>Draft genome sequencing of a Lachnospiraceae strain isolated from anoxic soil subjected to BSD treatment.</title>
        <authorList>
            <person name="Uek A."/>
            <person name="Tonouchi A."/>
        </authorList>
    </citation>
    <scope>NUCLEOTIDE SEQUENCE [LARGE SCALE GENOMIC DNA]</scope>
    <source>
        <strain evidence="6 7">TB5</strain>
    </source>
</reference>
<dbReference type="Gene3D" id="3.20.80.10">
    <property type="entry name" value="Regulatory factor, effector binding domain"/>
    <property type="match status" value="1"/>
</dbReference>
<dbReference type="Proteomes" id="UP000595897">
    <property type="component" value="Chromosome"/>
</dbReference>
<evidence type="ECO:0000313" key="6">
    <source>
        <dbReference type="EMBL" id="BCN29113.1"/>
    </source>
</evidence>
<feature type="domain" description="HTH merR-type" evidence="5">
    <location>
        <begin position="3"/>
        <end position="72"/>
    </location>
</feature>
<dbReference type="InterPro" id="IPR010499">
    <property type="entry name" value="AraC_E-bd"/>
</dbReference>
<dbReference type="Pfam" id="PF13411">
    <property type="entry name" value="MerR_1"/>
    <property type="match status" value="1"/>
</dbReference>
<name>A0A7R7EI11_9FIRM</name>
<accession>A0A7R7EI11</accession>
<gene>
    <name evidence="6" type="ORF">bsdtb5_04080</name>
</gene>
<dbReference type="SMART" id="SM00422">
    <property type="entry name" value="HTH_MERR"/>
    <property type="match status" value="1"/>
</dbReference>
<dbReference type="PANTHER" id="PTHR30204">
    <property type="entry name" value="REDOX-CYCLING DRUG-SENSING TRANSCRIPTIONAL ACTIVATOR SOXR"/>
    <property type="match status" value="1"/>
</dbReference>
<keyword evidence="2" id="KW-0805">Transcription regulation</keyword>
<dbReference type="SMART" id="SM00871">
    <property type="entry name" value="AraC_E_bind"/>
    <property type="match status" value="1"/>
</dbReference>
<sequence>MELMTISELSKGFNITTRTLRYYEQIGILKSKKKEDYAYRVYDEDALIRLQQIIILRKLRIPLKQIGVILGDAEQNRMVEIFQENLMSLDHEITALSTIRSVLQRFVSYLNNYNGVNAKLNFLDDNEIMQVVESLSLSKIKFKEERPMEELNKANEILDNLKDVRILYLPPATVASSHYIGDNPEEVAGGELDDFIRSIKLQQLKPDLRVYGFNNPCPREECETYGYEFWVTIPEDMKVPESLQKKYFEGGLYAAHCIKMGDFHEWQAFYQWICNHDLYEFDEREPLGMNGTLEEHLNAFTYYQSCKEKSKFEQIDLLIPIRLKTKIL</sequence>
<keyword evidence="4" id="KW-0804">Transcription</keyword>
<evidence type="ECO:0000313" key="7">
    <source>
        <dbReference type="Proteomes" id="UP000595897"/>
    </source>
</evidence>
<evidence type="ECO:0000259" key="5">
    <source>
        <dbReference type="PROSITE" id="PS50937"/>
    </source>
</evidence>
<keyword evidence="7" id="KW-1185">Reference proteome</keyword>
<dbReference type="InterPro" id="IPR009061">
    <property type="entry name" value="DNA-bd_dom_put_sf"/>
</dbReference>
<dbReference type="GO" id="GO:0003677">
    <property type="term" value="F:DNA binding"/>
    <property type="evidence" value="ECO:0007669"/>
    <property type="project" value="UniProtKB-KW"/>
</dbReference>
<evidence type="ECO:0000256" key="1">
    <source>
        <dbReference type="ARBA" id="ARBA00022491"/>
    </source>
</evidence>
<dbReference type="CDD" id="cd01106">
    <property type="entry name" value="HTH_TipAL-Mta"/>
    <property type="match status" value="1"/>
</dbReference>
<protein>
    <submittedName>
        <fullName evidence="6">MerR family transcriptional regulator</fullName>
    </submittedName>
</protein>
<dbReference type="AlphaFoldDB" id="A0A7R7EI11"/>
<dbReference type="SUPFAM" id="SSF46955">
    <property type="entry name" value="Putative DNA-binding domain"/>
    <property type="match status" value="1"/>
</dbReference>